<gene>
    <name evidence="2" type="ORF">SAMN05660652_00355</name>
</gene>
<feature type="chain" id="PRO_5011695523" evidence="1">
    <location>
        <begin position="26"/>
        <end position="665"/>
    </location>
</feature>
<evidence type="ECO:0000313" key="2">
    <source>
        <dbReference type="EMBL" id="SDG64966.1"/>
    </source>
</evidence>
<keyword evidence="3" id="KW-1185">Reference proteome</keyword>
<protein>
    <submittedName>
        <fullName evidence="2">Decaheme-associated outer membrane protein, MtrB/PioB family</fullName>
    </submittedName>
</protein>
<dbReference type="STRING" id="83767.SAMN05660652_00355"/>
<evidence type="ECO:0000256" key="1">
    <source>
        <dbReference type="SAM" id="SignalP"/>
    </source>
</evidence>
<feature type="signal peptide" evidence="1">
    <location>
        <begin position="1"/>
        <end position="25"/>
    </location>
</feature>
<accession>A0A1G7VYW8</accession>
<dbReference type="OrthoDB" id="8540467at2"/>
<organism evidence="2 3">
    <name type="scientific">Propionivibrio dicarboxylicus</name>
    <dbReference type="NCBI Taxonomy" id="83767"/>
    <lineage>
        <taxon>Bacteria</taxon>
        <taxon>Pseudomonadati</taxon>
        <taxon>Pseudomonadota</taxon>
        <taxon>Betaproteobacteria</taxon>
        <taxon>Rhodocyclales</taxon>
        <taxon>Rhodocyclaceae</taxon>
        <taxon>Propionivibrio</taxon>
    </lineage>
</organism>
<dbReference type="InterPro" id="IPR020016">
    <property type="entry name" value="Decahaem-assoc_OM_MtrB/PioB"/>
</dbReference>
<keyword evidence="1" id="KW-0732">Signal</keyword>
<name>A0A1G7VYW8_9RHOO</name>
<dbReference type="SUPFAM" id="SSF56935">
    <property type="entry name" value="Porins"/>
    <property type="match status" value="2"/>
</dbReference>
<reference evidence="2 3" key="1">
    <citation type="submission" date="2016-10" db="EMBL/GenBank/DDBJ databases">
        <authorList>
            <person name="de Groot N.N."/>
        </authorList>
    </citation>
    <scope>NUCLEOTIDE SEQUENCE [LARGE SCALE GENOMIC DNA]</scope>
    <source>
        <strain evidence="2 3">DSM 5885</strain>
    </source>
</reference>
<evidence type="ECO:0000313" key="3">
    <source>
        <dbReference type="Proteomes" id="UP000198607"/>
    </source>
</evidence>
<dbReference type="AlphaFoldDB" id="A0A1G7VYW8"/>
<proteinExistence type="predicted"/>
<dbReference type="Pfam" id="PF11854">
    <property type="entry name" value="MtrB_PioB"/>
    <property type="match status" value="1"/>
</dbReference>
<dbReference type="Proteomes" id="UP000198607">
    <property type="component" value="Unassembled WGS sequence"/>
</dbReference>
<dbReference type="EMBL" id="FNCY01000001">
    <property type="protein sequence ID" value="SDG64966.1"/>
    <property type="molecule type" value="Genomic_DNA"/>
</dbReference>
<dbReference type="NCBIfam" id="TIGR03509">
    <property type="entry name" value="OMP_MtrB_PioB"/>
    <property type="match status" value="1"/>
</dbReference>
<dbReference type="RefSeq" id="WP_091932465.1">
    <property type="nucleotide sequence ID" value="NZ_FNCY01000001.1"/>
</dbReference>
<sequence>MKTVQKFKLSALSICLGSAYGVALAADVNVDALTKPDSSVSVGVGNWSGDRHQQGIYDGMREKGAVGLMDADINKRDEETGTWLKLNASNLGLESREVKAEYLRQGDMGVTFEYSRTPSVNPNTFSTRLQGIGTTTETIPSTVGTNGVISLGTKRDLYGLGFTKRFNSEFDLVVSFKNEDKTGTRAWGAGSTPLFAVEPINSTTRQLETALNYTTKKLQLSGGYYGSWYGNNMGTSSVTVYPASTTPVFLSLPLDNQAHQAFVHGGYNFTSSTRGTFKAAYTHATQNQGLANQGWASSPQSLNGAVNTTLLQAGLTSRLTKDFSVMTNLRYHNVDDATPISLLSSTPTNYMPWSYKTTTGKFEGTYRLPKGYSLTGGVDFSRQDRGIPTGFDAQRAVPYRYKVDETTYRMQLRRAMSETVNGAIAYLYSTRAGSSYGQTSTALATVYSNQINPLNIANRTRNKIRMTADWTPADALTLQMTLEAAKDNYGFDRIYGVRDGSALHYGLDANYAMSENWSLNSWYAYDRSHANQLNFGMSDSLMEVDHSFGFGTRANASERLKFGSDVVWTRGTSTYQQAATQPSTLEPITNILFRAKIFSQYTLDKQSEVRFDFIHERWKTNDWTWMFANGSAFVYGTSPNDGTMVSTMPKQISNYVGARYIYRFQ</sequence>